<dbReference type="RefSeq" id="WP_150010643.1">
    <property type="nucleotide sequence ID" value="NZ_VWSG01000002.1"/>
</dbReference>
<sequence length="117" mass="13355">MKDIKTTSNSCDAHVRAVNDAMYVLSGKWKISILASLCFNEKRRFTDLLNDVSGISNKMLSKELKELEINKLAQRNILNTHPVSVLYELTPHGKKLTSVIRNLSDWGTEHRKEITKD</sequence>
<evidence type="ECO:0000313" key="5">
    <source>
        <dbReference type="EMBL" id="KAA5537913.1"/>
    </source>
</evidence>
<dbReference type="Pfam" id="PF01638">
    <property type="entry name" value="HxlR"/>
    <property type="match status" value="1"/>
</dbReference>
<dbReference type="Proteomes" id="UP000325141">
    <property type="component" value="Unassembled WGS sequence"/>
</dbReference>
<keyword evidence="1" id="KW-0805">Transcription regulation</keyword>
<dbReference type="AlphaFoldDB" id="A0A5M6CSD4"/>
<dbReference type="EMBL" id="VWSG01000002">
    <property type="protein sequence ID" value="KAA5537913.1"/>
    <property type="molecule type" value="Genomic_DNA"/>
</dbReference>
<dbReference type="GO" id="GO:0003677">
    <property type="term" value="F:DNA binding"/>
    <property type="evidence" value="ECO:0007669"/>
    <property type="project" value="UniProtKB-KW"/>
</dbReference>
<protein>
    <submittedName>
        <fullName evidence="5">Helix-turn-helix transcriptional regulator</fullName>
    </submittedName>
</protein>
<keyword evidence="6" id="KW-1185">Reference proteome</keyword>
<dbReference type="InterPro" id="IPR002577">
    <property type="entry name" value="HTH_HxlR"/>
</dbReference>
<dbReference type="InterPro" id="IPR036388">
    <property type="entry name" value="WH-like_DNA-bd_sf"/>
</dbReference>
<accession>A0A5M6CSD4</accession>
<proteinExistence type="predicted"/>
<evidence type="ECO:0000256" key="3">
    <source>
        <dbReference type="ARBA" id="ARBA00023163"/>
    </source>
</evidence>
<evidence type="ECO:0000313" key="6">
    <source>
        <dbReference type="Proteomes" id="UP000325141"/>
    </source>
</evidence>
<keyword evidence="2" id="KW-0238">DNA-binding</keyword>
<organism evidence="5 6">
    <name type="scientific">Paenimyroides baculatum</name>
    <dbReference type="NCBI Taxonomy" id="2608000"/>
    <lineage>
        <taxon>Bacteria</taxon>
        <taxon>Pseudomonadati</taxon>
        <taxon>Bacteroidota</taxon>
        <taxon>Flavobacteriia</taxon>
        <taxon>Flavobacteriales</taxon>
        <taxon>Flavobacteriaceae</taxon>
        <taxon>Paenimyroides</taxon>
    </lineage>
</organism>
<evidence type="ECO:0000256" key="2">
    <source>
        <dbReference type="ARBA" id="ARBA00023125"/>
    </source>
</evidence>
<dbReference type="Gene3D" id="1.10.10.10">
    <property type="entry name" value="Winged helix-like DNA-binding domain superfamily/Winged helix DNA-binding domain"/>
    <property type="match status" value="1"/>
</dbReference>
<dbReference type="PANTHER" id="PTHR33204">
    <property type="entry name" value="TRANSCRIPTIONAL REGULATOR, MARR FAMILY"/>
    <property type="match status" value="1"/>
</dbReference>
<gene>
    <name evidence="5" type="ORF">F0460_04430</name>
</gene>
<comment type="caution">
    <text evidence="5">The sequence shown here is derived from an EMBL/GenBank/DDBJ whole genome shotgun (WGS) entry which is preliminary data.</text>
</comment>
<reference evidence="5 6" key="1">
    <citation type="submission" date="2019-09" db="EMBL/GenBank/DDBJ databases">
        <title>Genome sequence and assembly of Flavobacterium sp.</title>
        <authorList>
            <person name="Chhetri G."/>
        </authorList>
    </citation>
    <scope>NUCLEOTIDE SEQUENCE [LARGE SCALE GENOMIC DNA]</scope>
    <source>
        <strain evidence="5 6">SNL9</strain>
    </source>
</reference>
<dbReference type="PROSITE" id="PS51118">
    <property type="entry name" value="HTH_HXLR"/>
    <property type="match status" value="1"/>
</dbReference>
<feature type="domain" description="HTH hxlR-type" evidence="4">
    <location>
        <begin position="11"/>
        <end position="115"/>
    </location>
</feature>
<keyword evidence="3" id="KW-0804">Transcription</keyword>
<evidence type="ECO:0000256" key="1">
    <source>
        <dbReference type="ARBA" id="ARBA00023015"/>
    </source>
</evidence>
<name>A0A5M6CSD4_9FLAO</name>
<dbReference type="InterPro" id="IPR036390">
    <property type="entry name" value="WH_DNA-bd_sf"/>
</dbReference>
<dbReference type="SUPFAM" id="SSF46785">
    <property type="entry name" value="Winged helix' DNA-binding domain"/>
    <property type="match status" value="1"/>
</dbReference>
<evidence type="ECO:0000259" key="4">
    <source>
        <dbReference type="PROSITE" id="PS51118"/>
    </source>
</evidence>